<dbReference type="AlphaFoldDB" id="A0A4V3D1K7"/>
<evidence type="ECO:0000313" key="1">
    <source>
        <dbReference type="EMBL" id="TDQ11553.1"/>
    </source>
</evidence>
<name>A0A4V3D1K7_9SPHI</name>
<sequence>MNKFQLKSLSLFISIMLFSIGFSWAQVYNLGNSSGTSAWYKLGTLSLPQHGADAIIKITAAEGYNATLNQLGDCVIRFRTSNDVDSYNGFYGTGSFYNTGRMKVVSAVRIIQVDRSTWDLYTILPVFTGQFANLVLTATGGSWTKNFTLVNPPTNIPFLELTEELIFSSSIYFNGNVGIGTITPREKLSVNGKIRAHEIKVETANWPDYVFEKTYQLPTLLETQTYIKKYGHLPGIPSAQEVNTDGIDLGEMNARLLQKIEELTLHLIEKEEEDKRIKEDLHEQKLIIQKLIIQVKEITGNKNK</sequence>
<accession>A0A4V3D1K7</accession>
<dbReference type="EMBL" id="SNYC01000003">
    <property type="protein sequence ID" value="TDQ11553.1"/>
    <property type="molecule type" value="Genomic_DNA"/>
</dbReference>
<proteinExistence type="predicted"/>
<dbReference type="RefSeq" id="WP_133574618.1">
    <property type="nucleotide sequence ID" value="NZ_SNYC01000003.1"/>
</dbReference>
<dbReference type="OrthoDB" id="743457at2"/>
<evidence type="ECO:0000313" key="2">
    <source>
        <dbReference type="Proteomes" id="UP000295620"/>
    </source>
</evidence>
<dbReference type="Proteomes" id="UP000295620">
    <property type="component" value="Unassembled WGS sequence"/>
</dbReference>
<protein>
    <submittedName>
        <fullName evidence="1">Uncharacterized protein</fullName>
    </submittedName>
</protein>
<gene>
    <name evidence="1" type="ORF">ATK78_0676</name>
</gene>
<organism evidence="1 2">
    <name type="scientific">Pedobacter metabolipauper</name>
    <dbReference type="NCBI Taxonomy" id="425513"/>
    <lineage>
        <taxon>Bacteria</taxon>
        <taxon>Pseudomonadati</taxon>
        <taxon>Bacteroidota</taxon>
        <taxon>Sphingobacteriia</taxon>
        <taxon>Sphingobacteriales</taxon>
        <taxon>Sphingobacteriaceae</taxon>
        <taxon>Pedobacter</taxon>
    </lineage>
</organism>
<reference evidence="1 2" key="1">
    <citation type="submission" date="2019-03" db="EMBL/GenBank/DDBJ databases">
        <title>Genomic Encyclopedia of Archaeal and Bacterial Type Strains, Phase II (KMG-II): from individual species to whole genera.</title>
        <authorList>
            <person name="Goeker M."/>
        </authorList>
    </citation>
    <scope>NUCLEOTIDE SEQUENCE [LARGE SCALE GENOMIC DNA]</scope>
    <source>
        <strain evidence="1 2">DSM 19035</strain>
    </source>
</reference>
<comment type="caution">
    <text evidence="1">The sequence shown here is derived from an EMBL/GenBank/DDBJ whole genome shotgun (WGS) entry which is preliminary data.</text>
</comment>
<keyword evidence="2" id="KW-1185">Reference proteome</keyword>